<evidence type="ECO:0000313" key="1">
    <source>
        <dbReference type="EMBL" id="AEF94379.1"/>
    </source>
</evidence>
<dbReference type="KEGG" id="dca:Desca_1524"/>
<dbReference type="Proteomes" id="UP000009226">
    <property type="component" value="Chromosome"/>
</dbReference>
<evidence type="ECO:0000313" key="2">
    <source>
        <dbReference type="Proteomes" id="UP000009226"/>
    </source>
</evidence>
<accession>F6B6K5</accession>
<dbReference type="EMBL" id="CP002736">
    <property type="protein sequence ID" value="AEF94379.1"/>
    <property type="molecule type" value="Genomic_DNA"/>
</dbReference>
<dbReference type="STRING" id="868595.Desca_1524"/>
<name>F6B6K5_DESCC</name>
<dbReference type="AlphaFoldDB" id="F6B6K5"/>
<proteinExistence type="predicted"/>
<protein>
    <submittedName>
        <fullName evidence="1">Uncharacterized protein</fullName>
    </submittedName>
</protein>
<dbReference type="RefSeq" id="WP_013810228.1">
    <property type="nucleotide sequence ID" value="NC_015565.1"/>
</dbReference>
<organism evidence="1 2">
    <name type="scientific">Desulfotomaculum nigrificans (strain DSM 14880 / VKM B-2319 / CO-1-SRB)</name>
    <name type="common">Desulfotomaculum carboxydivorans</name>
    <dbReference type="NCBI Taxonomy" id="868595"/>
    <lineage>
        <taxon>Bacteria</taxon>
        <taxon>Bacillati</taxon>
        <taxon>Bacillota</taxon>
        <taxon>Clostridia</taxon>
        <taxon>Eubacteriales</taxon>
        <taxon>Desulfotomaculaceae</taxon>
        <taxon>Desulfotomaculum</taxon>
    </lineage>
</organism>
<gene>
    <name evidence="1" type="ordered locus">Desca_1524</name>
</gene>
<reference evidence="1" key="1">
    <citation type="submission" date="2011-05" db="EMBL/GenBank/DDBJ databases">
        <title>Complete sequence of Desulfotomaculum carboxydivorans CO-1-SRB.</title>
        <authorList>
            <consortium name="US DOE Joint Genome Institute"/>
            <person name="Lucas S."/>
            <person name="Han J."/>
            <person name="Lapidus A."/>
            <person name="Cheng J.-F."/>
            <person name="Goodwin L."/>
            <person name="Pitluck S."/>
            <person name="Peters L."/>
            <person name="Mikhailova N."/>
            <person name="Lu M."/>
            <person name="Han C."/>
            <person name="Tapia R."/>
            <person name="Land M."/>
            <person name="Hauser L."/>
            <person name="Kyrpides N."/>
            <person name="Ivanova N."/>
            <person name="Pagani I."/>
            <person name="Stams A."/>
            <person name="Plugge C."/>
            <person name="Muyzer G."/>
            <person name="Kuever J."/>
            <person name="Parshina S."/>
            <person name="Ivanova A."/>
            <person name="Nazina T."/>
            <person name="Woyke T."/>
        </authorList>
    </citation>
    <scope>NUCLEOTIDE SEQUENCE [LARGE SCALE GENOMIC DNA]</scope>
    <source>
        <strain evidence="1">CO-1-SRB</strain>
    </source>
</reference>
<sequence length="50" mass="5890">MSTLLEELAKDREKFLAFLQYLIESGRLTEDEVIGLVRQWEPDQPPEVKK</sequence>
<dbReference type="HOGENOM" id="CLU_3117093_0_0_9"/>
<keyword evidence="2" id="KW-1185">Reference proteome</keyword>